<feature type="transmembrane region" description="Helical" evidence="1">
    <location>
        <begin position="48"/>
        <end position="69"/>
    </location>
</feature>
<name>A0A4R5V4D1_9RHOB</name>
<dbReference type="Pfam" id="PF11911">
    <property type="entry name" value="DUF3429"/>
    <property type="match status" value="1"/>
</dbReference>
<evidence type="ECO:0000313" key="2">
    <source>
        <dbReference type="EMBL" id="TDK46749.1"/>
    </source>
</evidence>
<feature type="transmembrane region" description="Helical" evidence="1">
    <location>
        <begin position="76"/>
        <end position="96"/>
    </location>
</feature>
<evidence type="ECO:0000313" key="3">
    <source>
        <dbReference type="Proteomes" id="UP000295301"/>
    </source>
</evidence>
<feature type="transmembrane region" description="Helical" evidence="1">
    <location>
        <begin position="133"/>
        <end position="150"/>
    </location>
</feature>
<gene>
    <name evidence="2" type="ORF">E1832_11645</name>
</gene>
<organism evidence="2 3">
    <name type="scientific">Antarcticimicrobium luteum</name>
    <dbReference type="NCBI Taxonomy" id="2547397"/>
    <lineage>
        <taxon>Bacteria</taxon>
        <taxon>Pseudomonadati</taxon>
        <taxon>Pseudomonadota</taxon>
        <taxon>Alphaproteobacteria</taxon>
        <taxon>Rhodobacterales</taxon>
        <taxon>Paracoccaceae</taxon>
        <taxon>Antarcticimicrobium</taxon>
    </lineage>
</organism>
<feature type="transmembrane region" description="Helical" evidence="1">
    <location>
        <begin position="12"/>
        <end position="28"/>
    </location>
</feature>
<proteinExistence type="predicted"/>
<reference evidence="2 3" key="1">
    <citation type="submission" date="2019-03" db="EMBL/GenBank/DDBJ databases">
        <title>Ruegeria lutea sp. nov., a novel strain, isolated from marine sediment, the Masan Bay, South Korea.</title>
        <authorList>
            <person name="Kim J."/>
            <person name="Kim D.-Y."/>
            <person name="Lee S.-S."/>
        </authorList>
    </citation>
    <scope>NUCLEOTIDE SEQUENCE [LARGE SCALE GENOMIC DNA]</scope>
    <source>
        <strain evidence="2 3">318-1</strain>
    </source>
</reference>
<comment type="caution">
    <text evidence="2">The sequence shown here is derived from an EMBL/GenBank/DDBJ whole genome shotgun (WGS) entry which is preliminary data.</text>
</comment>
<keyword evidence="1" id="KW-0472">Membrane</keyword>
<dbReference type="RefSeq" id="WP_133359933.1">
    <property type="nucleotide sequence ID" value="NZ_SMUV01000066.1"/>
</dbReference>
<keyword evidence="1" id="KW-1133">Transmembrane helix</keyword>
<dbReference type="AlphaFoldDB" id="A0A4R5V4D1"/>
<accession>A0A4R5V4D1</accession>
<keyword evidence="3" id="KW-1185">Reference proteome</keyword>
<dbReference type="EMBL" id="SMUV01000066">
    <property type="protein sequence ID" value="TDK46749.1"/>
    <property type="molecule type" value="Genomic_DNA"/>
</dbReference>
<dbReference type="Proteomes" id="UP000295301">
    <property type="component" value="Unassembled WGS sequence"/>
</dbReference>
<dbReference type="OrthoDB" id="5297436at2"/>
<sequence>MLRGVPPIPRLLGLTALIPFLWGAATYLNGDLAAWGASHLGPRFVGPYVQLFFGSVLLSFMSGALFAFATRGGGPAGAAAHVLAALPAIWAFAMTGGGPVSAAMNLIFGFAGLLLLDLAFAYWRLAPPWWMRLRLPMAVVILACLAVGVVL</sequence>
<evidence type="ECO:0000256" key="1">
    <source>
        <dbReference type="SAM" id="Phobius"/>
    </source>
</evidence>
<feature type="transmembrane region" description="Helical" evidence="1">
    <location>
        <begin position="102"/>
        <end position="121"/>
    </location>
</feature>
<dbReference type="InterPro" id="IPR021836">
    <property type="entry name" value="DUF3429"/>
</dbReference>
<protein>
    <submittedName>
        <fullName evidence="2">DUF3429 domain-containing protein</fullName>
    </submittedName>
</protein>
<keyword evidence="1" id="KW-0812">Transmembrane</keyword>